<dbReference type="RefSeq" id="XP_022316479.1">
    <property type="nucleotide sequence ID" value="XM_022460771.1"/>
</dbReference>
<dbReference type="KEGG" id="cvn:111120098"/>
<keyword evidence="1" id="KW-1185">Reference proteome</keyword>
<reference evidence="2" key="1">
    <citation type="submission" date="2025-08" db="UniProtKB">
        <authorList>
            <consortium name="RefSeq"/>
        </authorList>
    </citation>
    <scope>IDENTIFICATION</scope>
    <source>
        <tissue evidence="2">Whole sample</tissue>
    </source>
</reference>
<gene>
    <name evidence="2" type="primary">LOC111120098</name>
</gene>
<evidence type="ECO:0000313" key="2">
    <source>
        <dbReference type="RefSeq" id="XP_022316479.1"/>
    </source>
</evidence>
<dbReference type="Proteomes" id="UP000694844">
    <property type="component" value="Chromosome 2"/>
</dbReference>
<dbReference type="InterPro" id="IPR012340">
    <property type="entry name" value="NA-bd_OB-fold"/>
</dbReference>
<proteinExistence type="predicted"/>
<organism evidence="1 2">
    <name type="scientific">Crassostrea virginica</name>
    <name type="common">Eastern oyster</name>
    <dbReference type="NCBI Taxonomy" id="6565"/>
    <lineage>
        <taxon>Eukaryota</taxon>
        <taxon>Metazoa</taxon>
        <taxon>Spiralia</taxon>
        <taxon>Lophotrochozoa</taxon>
        <taxon>Mollusca</taxon>
        <taxon>Bivalvia</taxon>
        <taxon>Autobranchia</taxon>
        <taxon>Pteriomorphia</taxon>
        <taxon>Ostreida</taxon>
        <taxon>Ostreoidea</taxon>
        <taxon>Ostreidae</taxon>
        <taxon>Crassostrea</taxon>
    </lineage>
</organism>
<dbReference type="GeneID" id="111120098"/>
<protein>
    <submittedName>
        <fullName evidence="2">Uncharacterized protein LOC111120098</fullName>
    </submittedName>
</protein>
<dbReference type="Gene3D" id="2.40.50.140">
    <property type="entry name" value="Nucleic acid-binding proteins"/>
    <property type="match status" value="1"/>
</dbReference>
<dbReference type="AlphaFoldDB" id="A0A8B8CMR2"/>
<name>A0A8B8CMR2_CRAVI</name>
<sequence length="140" mass="15745">MLKMKTDSIKMSLWRDLAESSFVGKYVEMTNHIVTAFNDEVSVSSTSRTDLKECDQTISEIKGSVVGFVMKEIALSILVCVEEEYREVEAPLQMVASALFCQEDKIESVLESSLPMKCAFQLKDDTVQQILGMEKEETSD</sequence>
<evidence type="ECO:0000313" key="1">
    <source>
        <dbReference type="Proteomes" id="UP000694844"/>
    </source>
</evidence>
<accession>A0A8B8CMR2</accession>